<comment type="miscellaneous">
    <text evidence="7">This protein may be expected to contain an N-terminal transit peptide but none has been predicted.</text>
</comment>
<keyword evidence="4 7" id="KW-0067">ATP-binding</keyword>
<dbReference type="InterPro" id="IPR020556">
    <property type="entry name" value="Amidase_CS"/>
</dbReference>
<dbReference type="eggNOG" id="KOG1211">
    <property type="taxonomic scope" value="Eukaryota"/>
</dbReference>
<gene>
    <name evidence="7" type="primary">GATA</name>
    <name evidence="11" type="ORF">SELMODRAFT_440512</name>
</gene>
<feature type="active site" description="Charge relay system" evidence="7">
    <location>
        <position position="169"/>
    </location>
</feature>
<name>D8RC82_SELML</name>
<dbReference type="Proteomes" id="UP000001514">
    <property type="component" value="Unassembled WGS sequence"/>
</dbReference>
<dbReference type="Gramene" id="EFJ30083">
    <property type="protein sequence ID" value="EFJ30083"/>
    <property type="gene ID" value="SELMODRAFT_440512"/>
</dbReference>
<evidence type="ECO:0000256" key="6">
    <source>
        <dbReference type="ARBA" id="ARBA00047407"/>
    </source>
</evidence>
<feature type="active site" description="Charge relay system" evidence="7">
    <location>
        <position position="94"/>
    </location>
</feature>
<dbReference type="HOGENOM" id="CLU_303926_0_0_1"/>
<evidence type="ECO:0000256" key="1">
    <source>
        <dbReference type="ARBA" id="ARBA00008069"/>
    </source>
</evidence>
<comment type="similarity">
    <text evidence="1 7">Belongs to the amidase family. GatA subfamily.</text>
</comment>
<dbReference type="PROSITE" id="PS00571">
    <property type="entry name" value="AMIDASES"/>
    <property type="match status" value="1"/>
</dbReference>
<feature type="coiled-coil region" evidence="8">
    <location>
        <begin position="866"/>
        <end position="921"/>
    </location>
</feature>
<evidence type="ECO:0000256" key="8">
    <source>
        <dbReference type="SAM" id="Coils"/>
    </source>
</evidence>
<dbReference type="GO" id="GO:0016811">
    <property type="term" value="F:hydrolase activity, acting on carbon-nitrogen (but not peptide) bonds, in linear amides"/>
    <property type="evidence" value="ECO:0007669"/>
    <property type="project" value="UniProtKB-ARBA"/>
</dbReference>
<accession>D8RC82</accession>
<dbReference type="GO" id="GO:0032543">
    <property type="term" value="P:mitochondrial translation"/>
    <property type="evidence" value="ECO:0007669"/>
    <property type="project" value="UniProtKB-UniRule"/>
</dbReference>
<dbReference type="EC" id="6.3.5.7" evidence="7"/>
<dbReference type="Gene3D" id="3.90.1300.10">
    <property type="entry name" value="Amidase signature (AS) domain"/>
    <property type="match status" value="1"/>
</dbReference>
<evidence type="ECO:0000313" key="11">
    <source>
        <dbReference type="EMBL" id="EFJ30083.1"/>
    </source>
</evidence>
<keyword evidence="7" id="KW-0934">Plastid</keyword>
<comment type="subunit">
    <text evidence="7">Subunit of the heterotrimeric GatCAB amidotransferase (AdT) complex, composed of A, B and C subunits.</text>
</comment>
<feature type="region of interest" description="Disordered" evidence="9">
    <location>
        <begin position="794"/>
        <end position="840"/>
    </location>
</feature>
<dbReference type="PANTHER" id="PTHR11895">
    <property type="entry name" value="TRANSAMIDASE"/>
    <property type="match status" value="1"/>
</dbReference>
<keyword evidence="7" id="KW-0496">Mitochondrion</keyword>
<keyword evidence="5 7" id="KW-0648">Protein biosynthesis</keyword>
<dbReference type="EMBL" id="GL377576">
    <property type="protein sequence ID" value="EFJ30083.1"/>
    <property type="molecule type" value="Genomic_DNA"/>
</dbReference>
<dbReference type="GO" id="GO:0009570">
    <property type="term" value="C:chloroplast stroma"/>
    <property type="evidence" value="ECO:0007669"/>
    <property type="project" value="UniProtKB-SubCell"/>
</dbReference>
<dbReference type="NCBIfam" id="TIGR00132">
    <property type="entry name" value="gatA"/>
    <property type="match status" value="1"/>
</dbReference>
<evidence type="ECO:0000313" key="12">
    <source>
        <dbReference type="Proteomes" id="UP000001514"/>
    </source>
</evidence>
<dbReference type="GO" id="GO:0005739">
    <property type="term" value="C:mitochondrion"/>
    <property type="evidence" value="ECO:0007669"/>
    <property type="project" value="UniProtKB-SubCell"/>
</dbReference>
<keyword evidence="8" id="KW-0175">Coiled coil</keyword>
<reference evidence="11 12" key="1">
    <citation type="journal article" date="2011" name="Science">
        <title>The Selaginella genome identifies genetic changes associated with the evolution of vascular plants.</title>
        <authorList>
            <person name="Banks J.A."/>
            <person name="Nishiyama T."/>
            <person name="Hasebe M."/>
            <person name="Bowman J.L."/>
            <person name="Gribskov M."/>
            <person name="dePamphilis C."/>
            <person name="Albert V.A."/>
            <person name="Aono N."/>
            <person name="Aoyama T."/>
            <person name="Ambrose B.A."/>
            <person name="Ashton N.W."/>
            <person name="Axtell M.J."/>
            <person name="Barker E."/>
            <person name="Barker M.S."/>
            <person name="Bennetzen J.L."/>
            <person name="Bonawitz N.D."/>
            <person name="Chapple C."/>
            <person name="Cheng C."/>
            <person name="Correa L.G."/>
            <person name="Dacre M."/>
            <person name="DeBarry J."/>
            <person name="Dreyer I."/>
            <person name="Elias M."/>
            <person name="Engstrom E.M."/>
            <person name="Estelle M."/>
            <person name="Feng L."/>
            <person name="Finet C."/>
            <person name="Floyd S.K."/>
            <person name="Frommer W.B."/>
            <person name="Fujita T."/>
            <person name="Gramzow L."/>
            <person name="Gutensohn M."/>
            <person name="Harholt J."/>
            <person name="Hattori M."/>
            <person name="Heyl A."/>
            <person name="Hirai T."/>
            <person name="Hiwatashi Y."/>
            <person name="Ishikawa M."/>
            <person name="Iwata M."/>
            <person name="Karol K.G."/>
            <person name="Koehler B."/>
            <person name="Kolukisaoglu U."/>
            <person name="Kubo M."/>
            <person name="Kurata T."/>
            <person name="Lalonde S."/>
            <person name="Li K."/>
            <person name="Li Y."/>
            <person name="Litt A."/>
            <person name="Lyons E."/>
            <person name="Manning G."/>
            <person name="Maruyama T."/>
            <person name="Michael T.P."/>
            <person name="Mikami K."/>
            <person name="Miyazaki S."/>
            <person name="Morinaga S."/>
            <person name="Murata T."/>
            <person name="Mueller-Roeber B."/>
            <person name="Nelson D.R."/>
            <person name="Obara M."/>
            <person name="Oguri Y."/>
            <person name="Olmstead R.G."/>
            <person name="Onodera N."/>
            <person name="Petersen B.L."/>
            <person name="Pils B."/>
            <person name="Prigge M."/>
            <person name="Rensing S.A."/>
            <person name="Riano-Pachon D.M."/>
            <person name="Roberts A.W."/>
            <person name="Sato Y."/>
            <person name="Scheller H.V."/>
            <person name="Schulz B."/>
            <person name="Schulz C."/>
            <person name="Shakirov E.V."/>
            <person name="Shibagaki N."/>
            <person name="Shinohara N."/>
            <person name="Shippen D.E."/>
            <person name="Soerensen I."/>
            <person name="Sotooka R."/>
            <person name="Sugimoto N."/>
            <person name="Sugita M."/>
            <person name="Sumikawa N."/>
            <person name="Tanurdzic M."/>
            <person name="Theissen G."/>
            <person name="Ulvskov P."/>
            <person name="Wakazuki S."/>
            <person name="Weng J.K."/>
            <person name="Willats W.W."/>
            <person name="Wipf D."/>
            <person name="Wolf P.G."/>
            <person name="Yang L."/>
            <person name="Zimmer A.D."/>
            <person name="Zhu Q."/>
            <person name="Mitros T."/>
            <person name="Hellsten U."/>
            <person name="Loque D."/>
            <person name="Otillar R."/>
            <person name="Salamov A."/>
            <person name="Schmutz J."/>
            <person name="Shapiro H."/>
            <person name="Lindquist E."/>
            <person name="Lucas S."/>
            <person name="Rokhsar D."/>
            <person name="Grigoriev I.V."/>
        </authorList>
    </citation>
    <scope>NUCLEOTIDE SEQUENCE [LARGE SCALE GENOMIC DNA]</scope>
</reference>
<dbReference type="GO" id="GO:0050567">
    <property type="term" value="F:glutaminyl-tRNA synthase (glutamine-hydrolyzing) activity"/>
    <property type="evidence" value="ECO:0007669"/>
    <property type="project" value="UniProtKB-UniRule"/>
</dbReference>
<dbReference type="KEGG" id="smo:SELMODRAFT_440512"/>
<evidence type="ECO:0000259" key="10">
    <source>
        <dbReference type="Pfam" id="PF01425"/>
    </source>
</evidence>
<evidence type="ECO:0000256" key="3">
    <source>
        <dbReference type="ARBA" id="ARBA00022741"/>
    </source>
</evidence>
<protein>
    <recommendedName>
        <fullName evidence="7">Glutamyl-tRNA(Gln) amidotransferase subunit A, chloroplastic/mitochondrial</fullName>
        <shortName evidence="7">Glu-AdT subunit A</shortName>
        <ecNumber evidence="7">6.3.5.7</ecNumber>
    </recommendedName>
</protein>
<dbReference type="STRING" id="88036.D8RC82"/>
<evidence type="ECO:0000256" key="4">
    <source>
        <dbReference type="ARBA" id="ARBA00022840"/>
    </source>
</evidence>
<dbReference type="HAMAP" id="MF_00120">
    <property type="entry name" value="GatA"/>
    <property type="match status" value="1"/>
</dbReference>
<sequence length="979" mass="106469">MATASASILASPAIPRSKPAASQISRLQTQLRKKEISAVEIVTEYLDRLREKEPDVKSFLHISSSALDEAAEIDGRLARGDDPGPLAGIPIAIKDNLCTQGMPSTGGSRILDGYRPPYDATAVKRLKESGAVLIGKTNLDEFGMGSSTESSAYQVTSNPWDLSRVPGGSSGGSAAAVAAGQCACALGSDTGGSIRQPASFCGVVGLKPTYGRVSRFGLMAYASSLDVVGCLGTSVDDVSLLLNAIAGHDPADATSSSKVVPNYLKALVPAKELPGNPLAGMKFGIIKETIGEGVEPAVAQVVKNAVVHLEKLGAVVQEVSLPTFSLGLPAYYVLAASEASSNLSRYDGIRYGPRVVADELNAMYGASRGQGFGAEVKRRILMGTYALSAGYYDAFYKRAQQVRTLIQQDFKKALEDGHILLSPVAPSPAFKIGEKVLDPLSMYLGDLMTVNVNMAGLPALSLPCGLIEDEGSKLPVGLQLIGNAFEEATKDQHLYYRAAIEALRVGVCIILLRAGGARIIFVSVYAWGLWHKEQEREPGESEEGYGNALSQRLEKVQFKTLKPLLWKSLTQEPFLSDLSQMGLSCFFQSKFVRGDEALCREFLCSYKKHGSGYVRQEVVQTGPKIVQVVLKLPHGGKAVKEVPKLTSEELYSMYNGPTVKVKHNGFSVKALSDPHFKEFVSFMVDRMSCKVNCTYVSAEILYAAKYVWETKAVLDWAGYMSHRIQAQCEKVRGTSQSAFEYTQYLTQIIHYQLGMARDDELLVDTGLGMESPPVVHALKVQRPKDQAMGLELATSGREGDGSTVQQQHSGVNGGEKRPRKQHEAKGAAKKQKSNAREGPEYALNLLEKVTDWIRSNGSEQQNRGTEQQAEKRVTQLESELDEIKRRCEAEHQQQVQWEVQLNLVQQEKSVLQDQVQALVAQQAALRQRLETMVAAPRKKEVRPSISSPCRNTDHDFERMGSSRVPDLASDGCVLCCCST</sequence>
<comment type="function">
    <text evidence="7">Allows the formation of correctly charged Gln-tRNA(Gln) through the transamidation of misacylated Glu-tRNA(Gln) in chloroplasts and mitochondria. The reaction takes place in the presence of glutamine and ATP through an activated gamma-phospho-Glu-tRNA(Gln).</text>
</comment>
<keyword evidence="2 7" id="KW-0436">Ligase</keyword>
<keyword evidence="3 7" id="KW-0547">Nucleotide-binding</keyword>
<dbReference type="AlphaFoldDB" id="D8RC82"/>
<comment type="catalytic activity">
    <reaction evidence="6 7">
        <text>L-glutamyl-tRNA(Gln) + L-glutamine + ATP + H2O = L-glutaminyl-tRNA(Gln) + L-glutamate + ADP + phosphate + H(+)</text>
        <dbReference type="Rhea" id="RHEA:17521"/>
        <dbReference type="Rhea" id="RHEA-COMP:9681"/>
        <dbReference type="Rhea" id="RHEA-COMP:9684"/>
        <dbReference type="ChEBI" id="CHEBI:15377"/>
        <dbReference type="ChEBI" id="CHEBI:15378"/>
        <dbReference type="ChEBI" id="CHEBI:29985"/>
        <dbReference type="ChEBI" id="CHEBI:30616"/>
        <dbReference type="ChEBI" id="CHEBI:43474"/>
        <dbReference type="ChEBI" id="CHEBI:58359"/>
        <dbReference type="ChEBI" id="CHEBI:78520"/>
        <dbReference type="ChEBI" id="CHEBI:78521"/>
        <dbReference type="ChEBI" id="CHEBI:456216"/>
        <dbReference type="EC" id="6.3.5.7"/>
    </reaction>
</comment>
<dbReference type="PANTHER" id="PTHR11895:SF7">
    <property type="entry name" value="GLUTAMYL-TRNA(GLN) AMIDOTRANSFERASE SUBUNIT A, MITOCHONDRIAL"/>
    <property type="match status" value="1"/>
</dbReference>
<proteinExistence type="inferred from homology"/>
<dbReference type="SUPFAM" id="SSF75304">
    <property type="entry name" value="Amidase signature (AS) enzymes"/>
    <property type="match status" value="1"/>
</dbReference>
<dbReference type="InterPro" id="IPR000120">
    <property type="entry name" value="Amidase"/>
</dbReference>
<dbReference type="InterPro" id="IPR036928">
    <property type="entry name" value="AS_sf"/>
</dbReference>
<dbReference type="GO" id="GO:0030956">
    <property type="term" value="C:glutamyl-tRNA(Gln) amidotransferase complex"/>
    <property type="evidence" value="ECO:0007669"/>
    <property type="project" value="UniProtKB-UniRule"/>
</dbReference>
<feature type="active site" description="Acyl-ester intermediate" evidence="7">
    <location>
        <position position="193"/>
    </location>
</feature>
<feature type="domain" description="Amidase" evidence="10">
    <location>
        <begin position="40"/>
        <end position="488"/>
    </location>
</feature>
<keyword evidence="7" id="KW-0150">Chloroplast</keyword>
<feature type="region of interest" description="Disordered" evidence="9">
    <location>
        <begin position="936"/>
        <end position="957"/>
    </location>
</feature>
<dbReference type="InterPro" id="IPR023631">
    <property type="entry name" value="Amidase_dom"/>
</dbReference>
<dbReference type="Pfam" id="PF01425">
    <property type="entry name" value="Amidase"/>
    <property type="match status" value="1"/>
</dbReference>
<dbReference type="InterPro" id="IPR004412">
    <property type="entry name" value="GatA"/>
</dbReference>
<keyword evidence="12" id="KW-1185">Reference proteome</keyword>
<dbReference type="InParanoid" id="D8RC82"/>
<evidence type="ECO:0000256" key="5">
    <source>
        <dbReference type="ARBA" id="ARBA00022917"/>
    </source>
</evidence>
<evidence type="ECO:0000256" key="7">
    <source>
        <dbReference type="HAMAP-Rule" id="MF_03150"/>
    </source>
</evidence>
<evidence type="ECO:0000256" key="2">
    <source>
        <dbReference type="ARBA" id="ARBA00022598"/>
    </source>
</evidence>
<dbReference type="GO" id="GO:0070681">
    <property type="term" value="P:glutaminyl-tRNAGln biosynthesis via transamidation"/>
    <property type="evidence" value="ECO:0007669"/>
    <property type="project" value="UniProtKB-UniRule"/>
</dbReference>
<dbReference type="GO" id="GO:0005524">
    <property type="term" value="F:ATP binding"/>
    <property type="evidence" value="ECO:0007669"/>
    <property type="project" value="UniProtKB-KW"/>
</dbReference>
<evidence type="ECO:0000256" key="9">
    <source>
        <dbReference type="SAM" id="MobiDB-lite"/>
    </source>
</evidence>
<comment type="subcellular location">
    <subcellularLocation>
        <location evidence="7">Mitochondrion</location>
    </subcellularLocation>
    <subcellularLocation>
        <location evidence="7">Plastid</location>
        <location evidence="7">Chloroplast stroma</location>
    </subcellularLocation>
</comment>
<organism evidence="12">
    <name type="scientific">Selaginella moellendorffii</name>
    <name type="common">Spikemoss</name>
    <dbReference type="NCBI Taxonomy" id="88036"/>
    <lineage>
        <taxon>Eukaryota</taxon>
        <taxon>Viridiplantae</taxon>
        <taxon>Streptophyta</taxon>
        <taxon>Embryophyta</taxon>
        <taxon>Tracheophyta</taxon>
        <taxon>Lycopodiopsida</taxon>
        <taxon>Selaginellales</taxon>
        <taxon>Selaginellaceae</taxon>
        <taxon>Selaginella</taxon>
    </lineage>
</organism>